<feature type="domain" description="Ig-like" evidence="2">
    <location>
        <begin position="44"/>
        <end position="141"/>
    </location>
</feature>
<dbReference type="RefSeq" id="XP_009026344.1">
    <property type="nucleotide sequence ID" value="XM_009028096.1"/>
</dbReference>
<dbReference type="EMBL" id="AMQM01006794">
    <property type="status" value="NOT_ANNOTATED_CDS"/>
    <property type="molecule type" value="Genomic_DNA"/>
</dbReference>
<accession>T1FEE9</accession>
<dbReference type="EnsemblMetazoa" id="HelroT179241">
    <property type="protein sequence ID" value="HelroP179241"/>
    <property type="gene ID" value="HelroG179241"/>
</dbReference>
<name>T1FEE9_HELRO</name>
<proteinExistence type="predicted"/>
<dbReference type="InterPro" id="IPR036179">
    <property type="entry name" value="Ig-like_dom_sf"/>
</dbReference>
<dbReference type="PROSITE" id="PS50835">
    <property type="entry name" value="IG_LIKE"/>
    <property type="match status" value="1"/>
</dbReference>
<gene>
    <name evidence="4" type="primary">20207198</name>
    <name evidence="3" type="ORF">HELRODRAFT_179241</name>
</gene>
<dbReference type="SUPFAM" id="SSF48726">
    <property type="entry name" value="Immunoglobulin"/>
    <property type="match status" value="1"/>
</dbReference>
<dbReference type="InterPro" id="IPR011641">
    <property type="entry name" value="Tyr-kin_ephrin_A/B_rcpt-like"/>
</dbReference>
<dbReference type="GeneID" id="20207198"/>
<dbReference type="Proteomes" id="UP000015101">
    <property type="component" value="Unassembled WGS sequence"/>
</dbReference>
<keyword evidence="1" id="KW-1133">Transmembrane helix</keyword>
<reference evidence="5" key="1">
    <citation type="submission" date="2012-12" db="EMBL/GenBank/DDBJ databases">
        <authorList>
            <person name="Hellsten U."/>
            <person name="Grimwood J."/>
            <person name="Chapman J.A."/>
            <person name="Shapiro H."/>
            <person name="Aerts A."/>
            <person name="Otillar R.P."/>
            <person name="Terry A.Y."/>
            <person name="Boore J.L."/>
            <person name="Simakov O."/>
            <person name="Marletaz F."/>
            <person name="Cho S.-J."/>
            <person name="Edsinger-Gonzales E."/>
            <person name="Havlak P."/>
            <person name="Kuo D.-H."/>
            <person name="Larsson T."/>
            <person name="Lv J."/>
            <person name="Arendt D."/>
            <person name="Savage R."/>
            <person name="Osoegawa K."/>
            <person name="de Jong P."/>
            <person name="Lindberg D.R."/>
            <person name="Seaver E.C."/>
            <person name="Weisblat D.A."/>
            <person name="Putnam N.H."/>
            <person name="Grigoriev I.V."/>
            <person name="Rokhsar D.S."/>
        </authorList>
    </citation>
    <scope>NUCLEOTIDE SEQUENCE</scope>
</reference>
<keyword evidence="1" id="KW-0472">Membrane</keyword>
<dbReference type="CTD" id="20207198"/>
<sequence length="732" mass="84158">MAFTVRNFIFTSRNFIFMLKTFIILITFSSLTTGGEIEIIHEFPEAQLPTHRTIYVRLGNQINFPCFVVNVSLPRRGMRLVPLMMEAVWKGPTGDIILSGSVDSMRTRIDSVKTIWIASARVKDTGYFTCIIPYAKTKTVEHVVDLIVYDIPHVALETPFVFKVTSSCPHQTHLMADLIDQIYEHLCGKPDVSQQWRQNCLYNISLVCQPYKTYDLIMSERNVHLKEIGHENLSTVIDKTKEEYKELKFKMPKIKKVKSKTMNENEAMVMLKIKRSVNQINSTLHQFHSQKNIAMNEKSSKNSIRPTQTDNTLFQTKSIFKTSTLSHLKLNSSTIKYSMQDQYKSTSSDLNQTIKSISSNPKFSTTEAFLSADEIGLSDEEKIRRRRIKLLKLLLNAVENDTGPDLSLLTSTESVTVDFLQFDVVSNSPELLVPTTTTPYVFTFTTAFVREEDREKEKLNEIYNEKNTRQIAVMYLLKSPDPLFDPLDCSDECTFKLRIHHISWHTDDIFKLVNFIALSSHLPNGVHLQPETILKGRVILFCYPGFSLKGNFCLPCLPGSHNSRNFFSRCELCPVDTFQESYGARECLKCPKGTRTKTQLGSYQSQDCIIQDDVVPYWRTATTLSLKIFLGLLLSIITFGFSFLFCEYMCHDSRAEEKNAVWEDLDVLRIRKEFKLEDKNMVKLLGRDKMEPAPGIKPKTSNKRIGLVRNKNKNSKNKSMKINLNFKNEFEM</sequence>
<dbReference type="InterPro" id="IPR007110">
    <property type="entry name" value="Ig-like_dom"/>
</dbReference>
<evidence type="ECO:0000313" key="5">
    <source>
        <dbReference type="Proteomes" id="UP000015101"/>
    </source>
</evidence>
<dbReference type="InParanoid" id="T1FEE9"/>
<organism evidence="4 5">
    <name type="scientific">Helobdella robusta</name>
    <name type="common">Californian leech</name>
    <dbReference type="NCBI Taxonomy" id="6412"/>
    <lineage>
        <taxon>Eukaryota</taxon>
        <taxon>Metazoa</taxon>
        <taxon>Spiralia</taxon>
        <taxon>Lophotrochozoa</taxon>
        <taxon>Annelida</taxon>
        <taxon>Clitellata</taxon>
        <taxon>Hirudinea</taxon>
        <taxon>Rhynchobdellida</taxon>
        <taxon>Glossiphoniidae</taxon>
        <taxon>Helobdella</taxon>
    </lineage>
</organism>
<dbReference type="KEGG" id="hro:HELRODRAFT_179241"/>
<keyword evidence="5" id="KW-1185">Reference proteome</keyword>
<evidence type="ECO:0000256" key="1">
    <source>
        <dbReference type="SAM" id="Phobius"/>
    </source>
</evidence>
<dbReference type="Pfam" id="PF07699">
    <property type="entry name" value="Ephrin_rec_like"/>
    <property type="match status" value="1"/>
</dbReference>
<reference evidence="4" key="3">
    <citation type="submission" date="2015-06" db="UniProtKB">
        <authorList>
            <consortium name="EnsemblMetazoa"/>
        </authorList>
    </citation>
    <scope>IDENTIFICATION</scope>
</reference>
<protein>
    <recommendedName>
        <fullName evidence="2">Ig-like domain-containing protein</fullName>
    </recommendedName>
</protein>
<dbReference type="Gene3D" id="2.10.50.10">
    <property type="entry name" value="Tumor Necrosis Factor Receptor, subunit A, domain 2"/>
    <property type="match status" value="1"/>
</dbReference>
<dbReference type="AlphaFoldDB" id="T1FEE9"/>
<dbReference type="HOGENOM" id="CLU_378701_0_0_1"/>
<dbReference type="SMART" id="SM01411">
    <property type="entry name" value="Ephrin_rec_like"/>
    <property type="match status" value="1"/>
</dbReference>
<keyword evidence="1" id="KW-0812">Transmembrane</keyword>
<evidence type="ECO:0000313" key="4">
    <source>
        <dbReference type="EnsemblMetazoa" id="HelroP179241"/>
    </source>
</evidence>
<evidence type="ECO:0000259" key="2">
    <source>
        <dbReference type="PROSITE" id="PS50835"/>
    </source>
</evidence>
<dbReference type="EMBL" id="KB097519">
    <property type="protein sequence ID" value="ESN95472.1"/>
    <property type="molecule type" value="Genomic_DNA"/>
</dbReference>
<reference evidence="3 5" key="2">
    <citation type="journal article" date="2013" name="Nature">
        <title>Insights into bilaterian evolution from three spiralian genomes.</title>
        <authorList>
            <person name="Simakov O."/>
            <person name="Marletaz F."/>
            <person name="Cho S.J."/>
            <person name="Edsinger-Gonzales E."/>
            <person name="Havlak P."/>
            <person name="Hellsten U."/>
            <person name="Kuo D.H."/>
            <person name="Larsson T."/>
            <person name="Lv J."/>
            <person name="Arendt D."/>
            <person name="Savage R."/>
            <person name="Osoegawa K."/>
            <person name="de Jong P."/>
            <person name="Grimwood J."/>
            <person name="Chapman J.A."/>
            <person name="Shapiro H."/>
            <person name="Aerts A."/>
            <person name="Otillar R.P."/>
            <person name="Terry A.Y."/>
            <person name="Boore J.L."/>
            <person name="Grigoriev I.V."/>
            <person name="Lindberg D.R."/>
            <person name="Seaver E.C."/>
            <person name="Weisblat D.A."/>
            <person name="Putnam N.H."/>
            <person name="Rokhsar D.S."/>
        </authorList>
    </citation>
    <scope>NUCLEOTIDE SEQUENCE</scope>
</reference>
<evidence type="ECO:0000313" key="3">
    <source>
        <dbReference type="EMBL" id="ESN95472.1"/>
    </source>
</evidence>
<feature type="transmembrane region" description="Helical" evidence="1">
    <location>
        <begin position="628"/>
        <end position="650"/>
    </location>
</feature>